<keyword evidence="7 14" id="KW-0378">Hydrolase</keyword>
<proteinExistence type="predicted"/>
<evidence type="ECO:0000313" key="15">
    <source>
        <dbReference type="Proteomes" id="UP000236173"/>
    </source>
</evidence>
<keyword evidence="10" id="KW-0482">Metalloprotease</keyword>
<feature type="transmembrane region" description="Helical" evidence="12">
    <location>
        <begin position="36"/>
        <end position="55"/>
    </location>
</feature>
<evidence type="ECO:0000256" key="3">
    <source>
        <dbReference type="ARBA" id="ARBA00022475"/>
    </source>
</evidence>
<dbReference type="GO" id="GO:0046872">
    <property type="term" value="F:metal ion binding"/>
    <property type="evidence" value="ECO:0007669"/>
    <property type="project" value="UniProtKB-KW"/>
</dbReference>
<dbReference type="InterPro" id="IPR050083">
    <property type="entry name" value="HtpX_protease"/>
</dbReference>
<name>A0A2H5XET7_9BACT</name>
<comment type="cofactor">
    <cofactor evidence="1">
        <name>Zn(2+)</name>
        <dbReference type="ChEBI" id="CHEBI:29105"/>
    </cofactor>
</comment>
<evidence type="ECO:0000256" key="6">
    <source>
        <dbReference type="ARBA" id="ARBA00022723"/>
    </source>
</evidence>
<dbReference type="GO" id="GO:0004222">
    <property type="term" value="F:metalloendopeptidase activity"/>
    <property type="evidence" value="ECO:0007669"/>
    <property type="project" value="InterPro"/>
</dbReference>
<dbReference type="PANTHER" id="PTHR43221">
    <property type="entry name" value="PROTEASE HTPX"/>
    <property type="match status" value="1"/>
</dbReference>
<organism evidence="14 15">
    <name type="scientific">Candidatus Fervidibacter japonicus</name>
    <dbReference type="NCBI Taxonomy" id="2035412"/>
    <lineage>
        <taxon>Bacteria</taxon>
        <taxon>Candidatus Fervidibacterota</taxon>
        <taxon>Candidatus Fervidibacter</taxon>
    </lineage>
</organism>
<accession>A0A2H5XET7</accession>
<feature type="transmembrane region" description="Helical" evidence="12">
    <location>
        <begin position="375"/>
        <end position="395"/>
    </location>
</feature>
<keyword evidence="9 12" id="KW-1133">Transmembrane helix</keyword>
<evidence type="ECO:0000259" key="13">
    <source>
        <dbReference type="Pfam" id="PF01435"/>
    </source>
</evidence>
<feature type="transmembrane region" description="Helical" evidence="12">
    <location>
        <begin position="148"/>
        <end position="168"/>
    </location>
</feature>
<evidence type="ECO:0000256" key="12">
    <source>
        <dbReference type="SAM" id="Phobius"/>
    </source>
</evidence>
<dbReference type="InterPro" id="IPR001915">
    <property type="entry name" value="Peptidase_M48"/>
</dbReference>
<evidence type="ECO:0000256" key="11">
    <source>
        <dbReference type="ARBA" id="ARBA00023136"/>
    </source>
</evidence>
<dbReference type="GO" id="GO:0005886">
    <property type="term" value="C:plasma membrane"/>
    <property type="evidence" value="ECO:0007669"/>
    <property type="project" value="UniProtKB-SubCell"/>
</dbReference>
<keyword evidence="4 14" id="KW-0645">Protease</keyword>
<comment type="subcellular location">
    <subcellularLocation>
        <location evidence="2">Cell membrane</location>
        <topology evidence="2">Multi-pass membrane protein</topology>
    </subcellularLocation>
</comment>
<feature type="transmembrane region" description="Helical" evidence="12">
    <location>
        <begin position="522"/>
        <end position="541"/>
    </location>
</feature>
<evidence type="ECO:0000256" key="1">
    <source>
        <dbReference type="ARBA" id="ARBA00001947"/>
    </source>
</evidence>
<evidence type="ECO:0000256" key="5">
    <source>
        <dbReference type="ARBA" id="ARBA00022692"/>
    </source>
</evidence>
<evidence type="ECO:0000256" key="4">
    <source>
        <dbReference type="ARBA" id="ARBA00022670"/>
    </source>
</evidence>
<protein>
    <submittedName>
        <fullName evidence="14">Protease HtpX</fullName>
        <ecNumber evidence="14">3.4.24.-</ecNumber>
    </submittedName>
</protein>
<dbReference type="AlphaFoldDB" id="A0A2H5XET7"/>
<dbReference type="Pfam" id="PF01435">
    <property type="entry name" value="Peptidase_M48"/>
    <property type="match status" value="1"/>
</dbReference>
<dbReference type="Gene3D" id="3.30.2010.10">
    <property type="entry name" value="Metalloproteases ('zincins'), catalytic domain"/>
    <property type="match status" value="1"/>
</dbReference>
<dbReference type="GO" id="GO:0006508">
    <property type="term" value="P:proteolysis"/>
    <property type="evidence" value="ECO:0007669"/>
    <property type="project" value="UniProtKB-KW"/>
</dbReference>
<evidence type="ECO:0000256" key="10">
    <source>
        <dbReference type="ARBA" id="ARBA00023049"/>
    </source>
</evidence>
<evidence type="ECO:0000256" key="8">
    <source>
        <dbReference type="ARBA" id="ARBA00022833"/>
    </source>
</evidence>
<reference evidence="15" key="1">
    <citation type="submission" date="2017-09" db="EMBL/GenBank/DDBJ databases">
        <title>Metaegenomics of thermophilic ammonia-oxidizing enrichment culture.</title>
        <authorList>
            <person name="Kato S."/>
            <person name="Suzuki K."/>
        </authorList>
    </citation>
    <scope>NUCLEOTIDE SEQUENCE [LARGE SCALE GENOMIC DNA]</scope>
</reference>
<keyword evidence="8" id="KW-0862">Zinc</keyword>
<evidence type="ECO:0000256" key="9">
    <source>
        <dbReference type="ARBA" id="ARBA00022989"/>
    </source>
</evidence>
<gene>
    <name evidence="14" type="primary">htpX_2</name>
    <name evidence="14" type="ORF">HRbin17_02215</name>
</gene>
<evidence type="ECO:0000313" key="14">
    <source>
        <dbReference type="EMBL" id="GBC99685.1"/>
    </source>
</evidence>
<evidence type="ECO:0000256" key="2">
    <source>
        <dbReference type="ARBA" id="ARBA00004651"/>
    </source>
</evidence>
<keyword evidence="6" id="KW-0479">Metal-binding</keyword>
<feature type="domain" description="Peptidase M48" evidence="13">
    <location>
        <begin position="75"/>
        <end position="323"/>
    </location>
</feature>
<dbReference type="EC" id="3.4.24.-" evidence="14"/>
<keyword evidence="3" id="KW-1003">Cell membrane</keyword>
<dbReference type="PANTHER" id="PTHR43221:SF1">
    <property type="entry name" value="PROTEASE HTPX"/>
    <property type="match status" value="1"/>
</dbReference>
<comment type="caution">
    <text evidence="14">The sequence shown here is derived from an EMBL/GenBank/DDBJ whole genome shotgun (WGS) entry which is preliminary data.</text>
</comment>
<sequence>MALWARSLLVLGFLFGLLFAVVMVVAEVLQFGVAVTVALTAAVVALEFLLAPFLIDWTLRWLYRFDWVDPESVDPKMAEFLRRLCRAHNIPVPRFGLIADAHPNAFTYGHVPFNARLIITQGIIDMLDEDERNAVLAHEVGHIVHWDFVVMTVATAIPVILYVLYRTMTRVAARSRRKGAYLWVVAISAYLAYILAHYLTLLLSRVREYYADEFSALVTRNPNALATALAKIAYGLARMGTETEDIGDEQGKMETVRALGVFDPHAAHALALSVLGTSVTTTLSPTAVIKAMRWDLWNPWASVHELHSTHPLPAKRLKALERLAERLGQRPAFDFPERPPESYWDEFLADLLIASLPYATTLLGLIVAFTMAMNFQLSMVTLAGIVLVFLGLGYLGKTVFIHPSGTFAPKRVEELVGEVKVSGVRAIPCTVSGTIIGRGIPGFLLSADLVLQDETGYIVLVYRQPLWLLDWLFALFRVDSLIGRKVTAIGWYRRAPAPFVELLEVSVDDGTTHRCYLYAGKLVLGWLMVLVGIALCLLPFVL</sequence>
<dbReference type="EMBL" id="BEHT01000034">
    <property type="protein sequence ID" value="GBC99685.1"/>
    <property type="molecule type" value="Genomic_DNA"/>
</dbReference>
<feature type="transmembrane region" description="Helical" evidence="12">
    <location>
        <begin position="347"/>
        <end position="369"/>
    </location>
</feature>
<evidence type="ECO:0000256" key="7">
    <source>
        <dbReference type="ARBA" id="ARBA00022801"/>
    </source>
</evidence>
<feature type="transmembrane region" description="Helical" evidence="12">
    <location>
        <begin position="180"/>
        <end position="203"/>
    </location>
</feature>
<keyword evidence="5 12" id="KW-0812">Transmembrane</keyword>
<dbReference type="Proteomes" id="UP000236173">
    <property type="component" value="Unassembled WGS sequence"/>
</dbReference>
<keyword evidence="11 12" id="KW-0472">Membrane</keyword>